<evidence type="ECO:0000256" key="10">
    <source>
        <dbReference type="SAM" id="Phobius"/>
    </source>
</evidence>
<keyword evidence="6 10" id="KW-1133">Transmembrane helix</keyword>
<organism evidence="12 13">
    <name type="scientific">Panacagrimonas perspica</name>
    <dbReference type="NCBI Taxonomy" id="381431"/>
    <lineage>
        <taxon>Bacteria</taxon>
        <taxon>Pseudomonadati</taxon>
        <taxon>Pseudomonadota</taxon>
        <taxon>Gammaproteobacteria</taxon>
        <taxon>Nevskiales</taxon>
        <taxon>Nevskiaceae</taxon>
        <taxon>Panacagrimonas</taxon>
    </lineage>
</organism>
<evidence type="ECO:0000256" key="6">
    <source>
        <dbReference type="ARBA" id="ARBA00022989"/>
    </source>
</evidence>
<feature type="transmembrane region" description="Helical" evidence="10">
    <location>
        <begin position="120"/>
        <end position="142"/>
    </location>
</feature>
<evidence type="ECO:0000256" key="2">
    <source>
        <dbReference type="ARBA" id="ARBA00022448"/>
    </source>
</evidence>
<evidence type="ECO:0000256" key="5">
    <source>
        <dbReference type="ARBA" id="ARBA00022927"/>
    </source>
</evidence>
<evidence type="ECO:0000259" key="11">
    <source>
        <dbReference type="Pfam" id="PF01618"/>
    </source>
</evidence>
<evidence type="ECO:0000256" key="8">
    <source>
        <dbReference type="RuleBase" id="RU004057"/>
    </source>
</evidence>
<dbReference type="GO" id="GO:0005886">
    <property type="term" value="C:plasma membrane"/>
    <property type="evidence" value="ECO:0007669"/>
    <property type="project" value="UniProtKB-SubCell"/>
</dbReference>
<dbReference type="RefSeq" id="WP_133880563.1">
    <property type="nucleotide sequence ID" value="NZ_MWIN01000004.1"/>
</dbReference>
<dbReference type="OrthoDB" id="5728265at2"/>
<comment type="subcellular location">
    <subcellularLocation>
        <location evidence="1">Cell membrane</location>
        <topology evidence="1">Multi-pass membrane protein</topology>
    </subcellularLocation>
    <subcellularLocation>
        <location evidence="8">Membrane</location>
        <topology evidence="8">Multi-pass membrane protein</topology>
    </subcellularLocation>
</comment>
<proteinExistence type="inferred from homology"/>
<dbReference type="Proteomes" id="UP000295341">
    <property type="component" value="Unassembled WGS sequence"/>
</dbReference>
<feature type="region of interest" description="Disordered" evidence="9">
    <location>
        <begin position="213"/>
        <end position="236"/>
    </location>
</feature>
<dbReference type="Pfam" id="PF01618">
    <property type="entry name" value="MotA_ExbB"/>
    <property type="match status" value="1"/>
</dbReference>
<evidence type="ECO:0000256" key="9">
    <source>
        <dbReference type="SAM" id="MobiDB-lite"/>
    </source>
</evidence>
<evidence type="ECO:0000256" key="7">
    <source>
        <dbReference type="ARBA" id="ARBA00023136"/>
    </source>
</evidence>
<keyword evidence="5 8" id="KW-0653">Protein transport</keyword>
<keyword evidence="7 10" id="KW-0472">Membrane</keyword>
<feature type="domain" description="MotA/TolQ/ExbB proton channel" evidence="11">
    <location>
        <begin position="78"/>
        <end position="195"/>
    </location>
</feature>
<dbReference type="PANTHER" id="PTHR30625">
    <property type="entry name" value="PROTEIN TOLQ"/>
    <property type="match status" value="1"/>
</dbReference>
<comment type="caution">
    <text evidence="12">The sequence shown here is derived from an EMBL/GenBank/DDBJ whole genome shotgun (WGS) entry which is preliminary data.</text>
</comment>
<keyword evidence="13" id="KW-1185">Reference proteome</keyword>
<dbReference type="PANTHER" id="PTHR30625:SF15">
    <property type="entry name" value="BIOPOLYMER TRANSPORT PROTEIN EXBB"/>
    <property type="match status" value="1"/>
</dbReference>
<dbReference type="EMBL" id="SOBT01000008">
    <property type="protein sequence ID" value="TDU32025.1"/>
    <property type="molecule type" value="Genomic_DNA"/>
</dbReference>
<feature type="transmembrane region" description="Helical" evidence="10">
    <location>
        <begin position="16"/>
        <end position="37"/>
    </location>
</feature>
<accession>A0A4R7PCZ7</accession>
<dbReference type="AlphaFoldDB" id="A0A4R7PCZ7"/>
<gene>
    <name evidence="12" type="ORF">DFR24_1413</name>
</gene>
<comment type="similarity">
    <text evidence="8">Belongs to the exbB/tolQ family.</text>
</comment>
<keyword evidence="3" id="KW-1003">Cell membrane</keyword>
<evidence type="ECO:0000256" key="1">
    <source>
        <dbReference type="ARBA" id="ARBA00004651"/>
    </source>
</evidence>
<dbReference type="InterPro" id="IPR050790">
    <property type="entry name" value="ExbB/TolQ_transport"/>
</dbReference>
<evidence type="ECO:0000313" key="12">
    <source>
        <dbReference type="EMBL" id="TDU32025.1"/>
    </source>
</evidence>
<protein>
    <submittedName>
        <fullName evidence="12">Biopolymer transport protein ExbB</fullName>
    </submittedName>
</protein>
<dbReference type="GO" id="GO:0017038">
    <property type="term" value="P:protein import"/>
    <property type="evidence" value="ECO:0007669"/>
    <property type="project" value="TreeGrafter"/>
</dbReference>
<evidence type="ECO:0000313" key="13">
    <source>
        <dbReference type="Proteomes" id="UP000295341"/>
    </source>
</evidence>
<sequence length="236" mass="24821">MEFFGGILRFFQNGGIFMFPIAATAAFGIAVTVERWLYLKRTIAKNTALWQRVAPQLIDGNLDGADRSAQGSEAALAGLLRYGIGRIRQGWPRDDLQRSLDGSVADTISMVEKRTHYLSMLANVATLLGLLGTIMGLVHAFAAVGQVSAAEKAGLLSSSISEALNCTAFGLLVAIPLMVVHSFLQSRSSEIVDILDSASSKLLDAAAERSLSTGKVPGTAAPRAADESGAATLVPA</sequence>
<feature type="transmembrane region" description="Helical" evidence="10">
    <location>
        <begin position="162"/>
        <end position="184"/>
    </location>
</feature>
<dbReference type="InterPro" id="IPR002898">
    <property type="entry name" value="MotA_ExbB_proton_chnl"/>
</dbReference>
<name>A0A4R7PCZ7_9GAMM</name>
<keyword evidence="2 8" id="KW-0813">Transport</keyword>
<evidence type="ECO:0000256" key="4">
    <source>
        <dbReference type="ARBA" id="ARBA00022692"/>
    </source>
</evidence>
<keyword evidence="4 10" id="KW-0812">Transmembrane</keyword>
<evidence type="ECO:0000256" key="3">
    <source>
        <dbReference type="ARBA" id="ARBA00022475"/>
    </source>
</evidence>
<reference evidence="12 13" key="1">
    <citation type="submission" date="2019-03" db="EMBL/GenBank/DDBJ databases">
        <title>Genomic Encyclopedia of Type Strains, Phase IV (KMG-IV): sequencing the most valuable type-strain genomes for metagenomic binning, comparative biology and taxonomic classification.</title>
        <authorList>
            <person name="Goeker M."/>
        </authorList>
    </citation>
    <scope>NUCLEOTIDE SEQUENCE [LARGE SCALE GENOMIC DNA]</scope>
    <source>
        <strain evidence="12 13">DSM 26377</strain>
    </source>
</reference>